<comment type="caution">
    <text evidence="1">The sequence shown here is derived from an EMBL/GenBank/DDBJ whole genome shotgun (WGS) entry which is preliminary data.</text>
</comment>
<evidence type="ECO:0000313" key="2">
    <source>
        <dbReference type="Proteomes" id="UP001153332"/>
    </source>
</evidence>
<proteinExistence type="predicted"/>
<dbReference type="Proteomes" id="UP001153332">
    <property type="component" value="Unassembled WGS sequence"/>
</dbReference>
<organism evidence="1 2">
    <name type="scientific">Lasiodiplodia mahajangana</name>
    <dbReference type="NCBI Taxonomy" id="1108764"/>
    <lineage>
        <taxon>Eukaryota</taxon>
        <taxon>Fungi</taxon>
        <taxon>Dikarya</taxon>
        <taxon>Ascomycota</taxon>
        <taxon>Pezizomycotina</taxon>
        <taxon>Dothideomycetes</taxon>
        <taxon>Dothideomycetes incertae sedis</taxon>
        <taxon>Botryosphaeriales</taxon>
        <taxon>Botryosphaeriaceae</taxon>
        <taxon>Lasiodiplodia</taxon>
    </lineage>
</organism>
<evidence type="ECO:0000313" key="1">
    <source>
        <dbReference type="EMBL" id="KAJ8123013.1"/>
    </source>
</evidence>
<gene>
    <name evidence="1" type="ORF">O1611_g9696</name>
</gene>
<accession>A0ACC2J765</accession>
<keyword evidence="2" id="KW-1185">Reference proteome</keyword>
<name>A0ACC2J765_9PEZI</name>
<reference evidence="1" key="1">
    <citation type="submission" date="2022-12" db="EMBL/GenBank/DDBJ databases">
        <title>Genome Sequence of Lasiodiplodia mahajangana.</title>
        <authorList>
            <person name="Buettner E."/>
        </authorList>
    </citation>
    <scope>NUCLEOTIDE SEQUENCE</scope>
    <source>
        <strain evidence="1">VT137</strain>
    </source>
</reference>
<dbReference type="EMBL" id="JAPUUL010003427">
    <property type="protein sequence ID" value="KAJ8123013.1"/>
    <property type="molecule type" value="Genomic_DNA"/>
</dbReference>
<protein>
    <submittedName>
        <fullName evidence="1">Uncharacterized protein</fullName>
    </submittedName>
</protein>
<sequence length="240" mass="26990">MASMIPLPKEPYLHPHLAPFAQHQVKLIHRNCPRRKKCEITRFWTPSDVKQVPYPPDRYRTPNSPEPKTCWVGSTCCETKNWAGPAHAFIKRIIDSNIPSDAIPAGVLANDYDLLLPFRHCYGDYGTLEDVTIDTFSAAIVWQGEPPLNGQGKAHTCSLTPLHLEIMRQRNCGDSILVEFTATAHKKNGKLNRLVQANQASEPKVSIIAPVSNPQGVPKLPLMSDDILSRMRRSLERIRK</sequence>